<feature type="compositionally biased region" description="Low complexity" evidence="1">
    <location>
        <begin position="1"/>
        <end position="16"/>
    </location>
</feature>
<comment type="caution">
    <text evidence="2">The sequence shown here is derived from an EMBL/GenBank/DDBJ whole genome shotgun (WGS) entry which is preliminary data.</text>
</comment>
<dbReference type="AlphaFoldDB" id="A0AAN8FSL7"/>
<dbReference type="EMBL" id="WIXE01007861">
    <property type="protein sequence ID" value="KAK5980022.1"/>
    <property type="molecule type" value="Genomic_DNA"/>
</dbReference>
<evidence type="ECO:0000256" key="1">
    <source>
        <dbReference type="SAM" id="MobiDB-lite"/>
    </source>
</evidence>
<feature type="compositionally biased region" description="Basic and acidic residues" evidence="1">
    <location>
        <begin position="229"/>
        <end position="242"/>
    </location>
</feature>
<feature type="compositionally biased region" description="Acidic residues" evidence="1">
    <location>
        <begin position="196"/>
        <end position="207"/>
    </location>
</feature>
<feature type="region of interest" description="Disordered" evidence="1">
    <location>
        <begin position="278"/>
        <end position="306"/>
    </location>
</feature>
<accession>A0AAN8FSL7</accession>
<gene>
    <name evidence="2" type="ORF">GCK32_000123</name>
</gene>
<organism evidence="2 3">
    <name type="scientific">Trichostrongylus colubriformis</name>
    <name type="common">Black scour worm</name>
    <dbReference type="NCBI Taxonomy" id="6319"/>
    <lineage>
        <taxon>Eukaryota</taxon>
        <taxon>Metazoa</taxon>
        <taxon>Ecdysozoa</taxon>
        <taxon>Nematoda</taxon>
        <taxon>Chromadorea</taxon>
        <taxon>Rhabditida</taxon>
        <taxon>Rhabditina</taxon>
        <taxon>Rhabditomorpha</taxon>
        <taxon>Strongyloidea</taxon>
        <taxon>Trichostrongylidae</taxon>
        <taxon>Trichostrongylus</taxon>
    </lineage>
</organism>
<evidence type="ECO:0000313" key="3">
    <source>
        <dbReference type="Proteomes" id="UP001331761"/>
    </source>
</evidence>
<sequence>MSYTSRYSGSYSSRYADSGRDSSSRYGGYSSRYSTGKDLTGGDEYSSPRESKYASSYRTKAYNTLDDADDQKKSEGDSSSDYTSSRYSKYSSRYTTGKDEVGDDDSIGARESKYSSSYRSKYRDTSDDVDETRKPSADIYEHDYSEKSPEKTKAQKVLEQEPEGEEELEYQADPEQASEDVEEYGGYGEDTAVREDDVEQIGGGEEETTIRSHTSSVSSSALADNRGAQTEEKPRRQVEHKVSFRSSIDNSEDRTPKKPVTNIVPTKHVSDLIARFNTGNVTNGRSGTIKESGGKPVGKLQSSVFH</sequence>
<feature type="compositionally biased region" description="Polar residues" evidence="1">
    <location>
        <begin position="53"/>
        <end position="62"/>
    </location>
</feature>
<evidence type="ECO:0000313" key="2">
    <source>
        <dbReference type="EMBL" id="KAK5980022.1"/>
    </source>
</evidence>
<reference evidence="2 3" key="1">
    <citation type="submission" date="2019-10" db="EMBL/GenBank/DDBJ databases">
        <title>Assembly and Annotation for the nematode Trichostrongylus colubriformis.</title>
        <authorList>
            <person name="Martin J."/>
        </authorList>
    </citation>
    <scope>NUCLEOTIDE SEQUENCE [LARGE SCALE GENOMIC DNA]</scope>
    <source>
        <strain evidence="2">G859</strain>
        <tissue evidence="2">Whole worm</tissue>
    </source>
</reference>
<dbReference type="Proteomes" id="UP001331761">
    <property type="component" value="Unassembled WGS sequence"/>
</dbReference>
<feature type="compositionally biased region" description="Basic and acidic residues" evidence="1">
    <location>
        <begin position="121"/>
        <end position="159"/>
    </location>
</feature>
<keyword evidence="3" id="KW-1185">Reference proteome</keyword>
<feature type="region of interest" description="Disordered" evidence="1">
    <location>
        <begin position="1"/>
        <end position="266"/>
    </location>
</feature>
<feature type="compositionally biased region" description="Acidic residues" evidence="1">
    <location>
        <begin position="160"/>
        <end position="183"/>
    </location>
</feature>
<protein>
    <submittedName>
        <fullName evidence="2">Uncharacterized protein</fullName>
    </submittedName>
</protein>
<name>A0AAN8FSL7_TRICO</name>
<feature type="compositionally biased region" description="Low complexity" evidence="1">
    <location>
        <begin position="24"/>
        <end position="36"/>
    </location>
</feature>
<feature type="compositionally biased region" description="Low complexity" evidence="1">
    <location>
        <begin position="77"/>
        <end position="95"/>
    </location>
</feature>
<proteinExistence type="predicted"/>